<dbReference type="EMBL" id="CP014227">
    <property type="protein sequence ID" value="AMD85093.1"/>
    <property type="molecule type" value="Genomic_DNA"/>
</dbReference>
<organism evidence="1 2">
    <name type="scientific">Capnocytophaga haemolytica</name>
    <dbReference type="NCBI Taxonomy" id="45243"/>
    <lineage>
        <taxon>Bacteria</taxon>
        <taxon>Pseudomonadati</taxon>
        <taxon>Bacteroidota</taxon>
        <taxon>Flavobacteriia</taxon>
        <taxon>Flavobacteriales</taxon>
        <taxon>Flavobacteriaceae</taxon>
        <taxon>Capnocytophaga</taxon>
    </lineage>
</organism>
<accession>A0ABN4KCD4</accession>
<dbReference type="InterPro" id="IPR009785">
    <property type="entry name" value="Prophage_Lj928_Orf309"/>
</dbReference>
<dbReference type="Pfam" id="PF07083">
    <property type="entry name" value="DUF1351"/>
    <property type="match status" value="1"/>
</dbReference>
<protein>
    <recommendedName>
        <fullName evidence="3">DUF1351 domain-containing protein</fullName>
    </recommendedName>
</protein>
<sequence length="272" mass="30489">MQEYAKDLAARIASAEIETAIVTDENINTVKKVRAAFTKEFKAIDAKRLQVERELTAPWKELMEQYNTLVKSQYDDFDKVCKEKVFAHEAGKKNEKELNVKAYFDELCAAKGIDFLPFKSLGLNITLSEAVSKLKERVRATVEGVTNDLELINNVPESDEYKSEVLAEYKCTLSTAGAFKAVNERRDARAAELKRLEAQKQSAPVAPVQAQPQAPILQAPTMATSAPIAPVQAQIQRTPHRLLFDMLCTDEQADELANIVKQYLKTNNIQIL</sequence>
<evidence type="ECO:0000313" key="1">
    <source>
        <dbReference type="EMBL" id="AMD85093.1"/>
    </source>
</evidence>
<dbReference type="Proteomes" id="UP000065822">
    <property type="component" value="Chromosome"/>
</dbReference>
<keyword evidence="2" id="KW-1185">Reference proteome</keyword>
<gene>
    <name evidence="1" type="ORF">AXF12_05900</name>
</gene>
<name>A0ABN4KCD4_9FLAO</name>
<reference evidence="1 2" key="1">
    <citation type="submission" date="2016-02" db="EMBL/GenBank/DDBJ databases">
        <authorList>
            <person name="Holder M.E."/>
            <person name="Ajami N.J."/>
            <person name="Petrosino J.F."/>
        </authorList>
    </citation>
    <scope>NUCLEOTIDE SEQUENCE [LARGE SCALE GENOMIC DNA]</scope>
    <source>
        <strain evidence="1 2">CCUG 32990</strain>
    </source>
</reference>
<proteinExistence type="predicted"/>
<evidence type="ECO:0000313" key="2">
    <source>
        <dbReference type="Proteomes" id="UP000065822"/>
    </source>
</evidence>
<evidence type="ECO:0008006" key="3">
    <source>
        <dbReference type="Google" id="ProtNLM"/>
    </source>
</evidence>